<feature type="compositionally biased region" description="Basic and acidic residues" evidence="1">
    <location>
        <begin position="192"/>
        <end position="206"/>
    </location>
</feature>
<sequence>MSGDDGWRRLSVRVVYMDLIRAAFSCAVGYLGAVAFNDDGPVWALVAGSLAGFLGALLDLVRWMTTRYRVSAAAVEMRSGWAAKRHRTVARDRIRTVDSSAKLVPRLFRLRVMHIGSGEQASSFTLNALDSGHAARLRRELLPSAWDEAAAGEVLEDGADPAVEGDNREAGASHAAAGENPEAGASHAATGGEREAGAGHAADGEGRTAGAGGEPREIGARAAGGRGEGGGRGVGREVIARLRWGWVPLNAVSVWGPVVVVGPVFALYWFLRPFGVDLLGVGRELSGWDSRSLVWNLVLCAVILYPFGVVGSAVSFVVENWGFELAREGDALVTRRGLLTTRTLQRDDRRMRGLAFREPLVWRWLRLAETSVVTTGLRQTVDAPSGAILPRLRLSEAREIAGRLLPDGRRPLEAELVPHPLGALRRRLGWAISGPVVASVVLLFFDGWFWPLALVPVTLVLAVVAYRSLGHALDGPYLVVRRGALSRNTVALQHGAVIGWTLRQSLLQRWGGRMTVGIATAAGERHYQAPDMGVEQALVFISGATPELAARFIEGGGGAAPGRHPALRVCTRSDVRAST</sequence>
<feature type="transmembrane region" description="Helical" evidence="2">
    <location>
        <begin position="42"/>
        <end position="61"/>
    </location>
</feature>
<keyword evidence="2" id="KW-0472">Membrane</keyword>
<dbReference type="EMBL" id="OBDY01000003">
    <property type="protein sequence ID" value="SNY31332.1"/>
    <property type="molecule type" value="Genomic_DNA"/>
</dbReference>
<gene>
    <name evidence="4" type="ORF">SAMN05421748_103540</name>
</gene>
<evidence type="ECO:0000313" key="5">
    <source>
        <dbReference type="Proteomes" id="UP000219612"/>
    </source>
</evidence>
<keyword evidence="2" id="KW-0812">Transmembrane</keyword>
<organism evidence="4 5">
    <name type="scientific">Paractinoplanes atraurantiacus</name>
    <dbReference type="NCBI Taxonomy" id="1036182"/>
    <lineage>
        <taxon>Bacteria</taxon>
        <taxon>Bacillati</taxon>
        <taxon>Actinomycetota</taxon>
        <taxon>Actinomycetes</taxon>
        <taxon>Micromonosporales</taxon>
        <taxon>Micromonosporaceae</taxon>
        <taxon>Paractinoplanes</taxon>
    </lineage>
</organism>
<dbReference type="InterPro" id="IPR005182">
    <property type="entry name" value="YdbS-like_PH"/>
</dbReference>
<feature type="compositionally biased region" description="Gly residues" evidence="1">
    <location>
        <begin position="222"/>
        <end position="231"/>
    </location>
</feature>
<evidence type="ECO:0000256" key="1">
    <source>
        <dbReference type="SAM" id="MobiDB-lite"/>
    </source>
</evidence>
<feature type="region of interest" description="Disordered" evidence="1">
    <location>
        <begin position="156"/>
        <end position="231"/>
    </location>
</feature>
<dbReference type="AlphaFoldDB" id="A0A285H6C0"/>
<reference evidence="5" key="1">
    <citation type="submission" date="2017-09" db="EMBL/GenBank/DDBJ databases">
        <authorList>
            <person name="Varghese N."/>
            <person name="Submissions S."/>
        </authorList>
    </citation>
    <scope>NUCLEOTIDE SEQUENCE [LARGE SCALE GENOMIC DNA]</scope>
    <source>
        <strain evidence="5">CGMCC 4.6857</strain>
    </source>
</reference>
<feature type="transmembrane region" description="Helical" evidence="2">
    <location>
        <begin position="293"/>
        <end position="318"/>
    </location>
</feature>
<evidence type="ECO:0000256" key="2">
    <source>
        <dbReference type="SAM" id="Phobius"/>
    </source>
</evidence>
<keyword evidence="2" id="KW-1133">Transmembrane helix</keyword>
<dbReference type="Pfam" id="PF03703">
    <property type="entry name" value="bPH_2"/>
    <property type="match status" value="2"/>
</dbReference>
<feature type="domain" description="YdbS-like PH" evidence="3">
    <location>
        <begin position="466"/>
        <end position="538"/>
    </location>
</feature>
<dbReference type="Proteomes" id="UP000219612">
    <property type="component" value="Unassembled WGS sequence"/>
</dbReference>
<feature type="domain" description="YdbS-like PH" evidence="3">
    <location>
        <begin position="63"/>
        <end position="140"/>
    </location>
</feature>
<dbReference type="PANTHER" id="PTHR34473:SF3">
    <property type="entry name" value="TRANSMEMBRANE PROTEIN-RELATED"/>
    <property type="match status" value="1"/>
</dbReference>
<protein>
    <submittedName>
        <fullName evidence="4">Putative membrane protein</fullName>
    </submittedName>
</protein>
<evidence type="ECO:0000313" key="4">
    <source>
        <dbReference type="EMBL" id="SNY31332.1"/>
    </source>
</evidence>
<feature type="transmembrane region" description="Helical" evidence="2">
    <location>
        <begin position="12"/>
        <end position="36"/>
    </location>
</feature>
<evidence type="ECO:0000259" key="3">
    <source>
        <dbReference type="Pfam" id="PF03703"/>
    </source>
</evidence>
<proteinExistence type="predicted"/>
<feature type="transmembrane region" description="Helical" evidence="2">
    <location>
        <begin position="246"/>
        <end position="271"/>
    </location>
</feature>
<accession>A0A285H6C0</accession>
<dbReference type="InterPro" id="IPR014529">
    <property type="entry name" value="UCP026631"/>
</dbReference>
<feature type="transmembrane region" description="Helical" evidence="2">
    <location>
        <begin position="428"/>
        <end position="445"/>
    </location>
</feature>
<dbReference type="PANTHER" id="PTHR34473">
    <property type="entry name" value="UPF0699 TRANSMEMBRANE PROTEIN YDBS"/>
    <property type="match status" value="1"/>
</dbReference>
<dbReference type="PIRSF" id="PIRSF026631">
    <property type="entry name" value="UCP026631"/>
    <property type="match status" value="1"/>
</dbReference>
<dbReference type="OrthoDB" id="4121259at2"/>
<name>A0A285H6C0_9ACTN</name>
<dbReference type="RefSeq" id="WP_097319839.1">
    <property type="nucleotide sequence ID" value="NZ_OBDY01000003.1"/>
</dbReference>
<keyword evidence="5" id="KW-1185">Reference proteome</keyword>